<reference evidence="15" key="2">
    <citation type="submission" date="2023-06" db="EMBL/GenBank/DDBJ databases">
        <authorList>
            <consortium name="Lawrence Berkeley National Laboratory"/>
            <person name="Haridas S."/>
            <person name="Hensen N."/>
            <person name="Bonometti L."/>
            <person name="Westerberg I."/>
            <person name="Brannstrom I.O."/>
            <person name="Guillou S."/>
            <person name="Cros-Aarteil S."/>
            <person name="Calhoun S."/>
            <person name="Kuo A."/>
            <person name="Mondo S."/>
            <person name="Pangilinan J."/>
            <person name="Riley R."/>
            <person name="Labutti K."/>
            <person name="Andreopoulos B."/>
            <person name="Lipzen A."/>
            <person name="Chen C."/>
            <person name="Yanf M."/>
            <person name="Daum C."/>
            <person name="Ng V."/>
            <person name="Clum A."/>
            <person name="Steindorff A."/>
            <person name="Ohm R."/>
            <person name="Martin F."/>
            <person name="Silar P."/>
            <person name="Natvig D."/>
            <person name="Lalanne C."/>
            <person name="Gautier V."/>
            <person name="Ament-Velasquez S.L."/>
            <person name="Kruys A."/>
            <person name="Hutchinson M.I."/>
            <person name="Powell A.J."/>
            <person name="Barry K."/>
            <person name="Miller A.N."/>
            <person name="Grigoriev I.V."/>
            <person name="Debuchy R."/>
            <person name="Gladieux P."/>
            <person name="Thoren M.H."/>
            <person name="Johannesson H."/>
        </authorList>
    </citation>
    <scope>NUCLEOTIDE SEQUENCE</scope>
    <source>
        <strain evidence="15">CBS 118394</strain>
    </source>
</reference>
<dbReference type="CDD" id="cd18580">
    <property type="entry name" value="ABC_6TM_ABCC_D2"/>
    <property type="match status" value="1"/>
</dbReference>
<evidence type="ECO:0000256" key="6">
    <source>
        <dbReference type="ARBA" id="ARBA00022741"/>
    </source>
</evidence>
<dbReference type="GO" id="GO:0140359">
    <property type="term" value="F:ABC-type transporter activity"/>
    <property type="evidence" value="ECO:0007669"/>
    <property type="project" value="InterPro"/>
</dbReference>
<comment type="similarity">
    <text evidence="2">Belongs to the ABC transporter superfamily. ABCC family. Conjugate transporter (TC 3.A.1.208) subfamily.</text>
</comment>
<protein>
    <submittedName>
        <fullName evidence="15">P-loop containing nucleoside triphosphate hydrolase protein</fullName>
    </submittedName>
</protein>
<keyword evidence="9 12" id="KW-0472">Membrane</keyword>
<feature type="transmembrane region" description="Helical" evidence="12">
    <location>
        <begin position="902"/>
        <end position="923"/>
    </location>
</feature>
<keyword evidence="16" id="KW-1185">Reference proteome</keyword>
<feature type="domain" description="ABC transporter" evidence="13">
    <location>
        <begin position="1219"/>
        <end position="1450"/>
    </location>
</feature>
<dbReference type="InterPro" id="IPR017871">
    <property type="entry name" value="ABC_transporter-like_CS"/>
</dbReference>
<keyword evidence="15" id="KW-0378">Hydrolase</keyword>
<dbReference type="InterPro" id="IPR011527">
    <property type="entry name" value="ABC1_TM_dom"/>
</dbReference>
<dbReference type="InterPro" id="IPR044726">
    <property type="entry name" value="ABCC_6TM_D2"/>
</dbReference>
<evidence type="ECO:0000256" key="11">
    <source>
        <dbReference type="ARBA" id="ARBA00059074"/>
    </source>
</evidence>
<dbReference type="CDD" id="cd18579">
    <property type="entry name" value="ABC_6TM_ABCC_D1"/>
    <property type="match status" value="1"/>
</dbReference>
<dbReference type="Pfam" id="PF00664">
    <property type="entry name" value="ABC_membrane"/>
    <property type="match status" value="2"/>
</dbReference>
<dbReference type="SMART" id="SM00382">
    <property type="entry name" value="AAA"/>
    <property type="match status" value="2"/>
</dbReference>
<feature type="domain" description="ABC transmembrane type-1" evidence="14">
    <location>
        <begin position="280"/>
        <end position="560"/>
    </location>
</feature>
<dbReference type="InterPro" id="IPR003593">
    <property type="entry name" value="AAA+_ATPase"/>
</dbReference>
<feature type="transmembrane region" description="Helical" evidence="12">
    <location>
        <begin position="313"/>
        <end position="336"/>
    </location>
</feature>
<feature type="transmembrane region" description="Helical" evidence="12">
    <location>
        <begin position="162"/>
        <end position="181"/>
    </location>
</feature>
<proteinExistence type="inferred from homology"/>
<name>A0AAE0MEN2_9PEZI</name>
<dbReference type="InterPro" id="IPR050173">
    <property type="entry name" value="ABC_transporter_C-like"/>
</dbReference>
<dbReference type="EMBL" id="JAUEDM010000001">
    <property type="protein sequence ID" value="KAK3329761.1"/>
    <property type="molecule type" value="Genomic_DNA"/>
</dbReference>
<feature type="transmembrane region" description="Helical" evidence="12">
    <location>
        <begin position="72"/>
        <end position="91"/>
    </location>
</feature>
<feature type="transmembrane region" description="Helical" evidence="12">
    <location>
        <begin position="1116"/>
        <end position="1145"/>
    </location>
</feature>
<evidence type="ECO:0000259" key="13">
    <source>
        <dbReference type="PROSITE" id="PS50893"/>
    </source>
</evidence>
<dbReference type="Pfam" id="PF24357">
    <property type="entry name" value="TMD0_ABC"/>
    <property type="match status" value="1"/>
</dbReference>
<dbReference type="InterPro" id="IPR044746">
    <property type="entry name" value="ABCC_6TM_D1"/>
</dbReference>
<dbReference type="GO" id="GO:0005886">
    <property type="term" value="C:plasma membrane"/>
    <property type="evidence" value="ECO:0007669"/>
    <property type="project" value="UniProtKB-SubCell"/>
</dbReference>
<dbReference type="PROSITE" id="PS50893">
    <property type="entry name" value="ABC_TRANSPORTER_2"/>
    <property type="match status" value="2"/>
</dbReference>
<dbReference type="GO" id="GO:0005524">
    <property type="term" value="F:ATP binding"/>
    <property type="evidence" value="ECO:0007669"/>
    <property type="project" value="UniProtKB-KW"/>
</dbReference>
<keyword evidence="5 12" id="KW-0812">Transmembrane</keyword>
<comment type="subcellular location">
    <subcellularLocation>
        <location evidence="1">Cell membrane</location>
        <topology evidence="1">Multi-pass membrane protein</topology>
    </subcellularLocation>
</comment>
<dbReference type="Pfam" id="PF00005">
    <property type="entry name" value="ABC_tran"/>
    <property type="match status" value="2"/>
</dbReference>
<feature type="domain" description="ABC transmembrane type-1" evidence="14">
    <location>
        <begin position="903"/>
        <end position="1183"/>
    </location>
</feature>
<feature type="transmembrane region" description="Helical" evidence="12">
    <location>
        <begin position="30"/>
        <end position="51"/>
    </location>
</feature>
<dbReference type="GO" id="GO:0016887">
    <property type="term" value="F:ATP hydrolysis activity"/>
    <property type="evidence" value="ECO:0007669"/>
    <property type="project" value="InterPro"/>
</dbReference>
<dbReference type="PANTHER" id="PTHR24223">
    <property type="entry name" value="ATP-BINDING CASSETTE SUB-FAMILY C"/>
    <property type="match status" value="1"/>
</dbReference>
<evidence type="ECO:0000313" key="15">
    <source>
        <dbReference type="EMBL" id="KAK3329761.1"/>
    </source>
</evidence>
<evidence type="ECO:0000256" key="2">
    <source>
        <dbReference type="ARBA" id="ARBA00009726"/>
    </source>
</evidence>
<evidence type="ECO:0000256" key="12">
    <source>
        <dbReference type="SAM" id="Phobius"/>
    </source>
</evidence>
<dbReference type="Proteomes" id="UP001283341">
    <property type="component" value="Unassembled WGS sequence"/>
</dbReference>
<feature type="domain" description="ABC transporter" evidence="13">
    <location>
        <begin position="615"/>
        <end position="840"/>
    </location>
</feature>
<keyword evidence="10" id="KW-0325">Glycoprotein</keyword>
<feature type="transmembrane region" description="Helical" evidence="12">
    <location>
        <begin position="943"/>
        <end position="965"/>
    </location>
</feature>
<dbReference type="FunFam" id="3.40.50.300:FF:002145">
    <property type="entry name" value="ABC transporter (MsbA subfamily)"/>
    <property type="match status" value="1"/>
</dbReference>
<dbReference type="SUPFAM" id="SSF90123">
    <property type="entry name" value="ABC transporter transmembrane region"/>
    <property type="match status" value="2"/>
</dbReference>
<dbReference type="InterPro" id="IPR027417">
    <property type="entry name" value="P-loop_NTPase"/>
</dbReference>
<dbReference type="PANTHER" id="PTHR24223:SF404">
    <property type="entry name" value="ABC MULTIDRUG TRANSPORTER (EUROFUNG)-RELATED"/>
    <property type="match status" value="1"/>
</dbReference>
<dbReference type="InterPro" id="IPR056227">
    <property type="entry name" value="TMD0_ABC"/>
</dbReference>
<feature type="transmembrane region" description="Helical" evidence="12">
    <location>
        <begin position="1014"/>
        <end position="1035"/>
    </location>
</feature>
<evidence type="ECO:0000256" key="5">
    <source>
        <dbReference type="ARBA" id="ARBA00022692"/>
    </source>
</evidence>
<organism evidence="15 16">
    <name type="scientific">Apodospora peruviana</name>
    <dbReference type="NCBI Taxonomy" id="516989"/>
    <lineage>
        <taxon>Eukaryota</taxon>
        <taxon>Fungi</taxon>
        <taxon>Dikarya</taxon>
        <taxon>Ascomycota</taxon>
        <taxon>Pezizomycotina</taxon>
        <taxon>Sordariomycetes</taxon>
        <taxon>Sordariomycetidae</taxon>
        <taxon>Sordariales</taxon>
        <taxon>Lasiosphaeriaceae</taxon>
        <taxon>Apodospora</taxon>
    </lineage>
</organism>
<keyword evidence="3" id="KW-0813">Transport</keyword>
<gene>
    <name evidence="15" type="ORF">B0H66DRAFT_468402</name>
</gene>
<dbReference type="CDD" id="cd03244">
    <property type="entry name" value="ABCC_MRP_domain2"/>
    <property type="match status" value="1"/>
</dbReference>
<dbReference type="Gene3D" id="1.20.1560.10">
    <property type="entry name" value="ABC transporter type 1, transmembrane domain"/>
    <property type="match status" value="2"/>
</dbReference>
<evidence type="ECO:0000256" key="7">
    <source>
        <dbReference type="ARBA" id="ARBA00022840"/>
    </source>
</evidence>
<keyword evidence="8 12" id="KW-1133">Transmembrane helix</keyword>
<dbReference type="InterPro" id="IPR003439">
    <property type="entry name" value="ABC_transporter-like_ATP-bd"/>
</dbReference>
<feature type="transmembrane region" description="Helical" evidence="12">
    <location>
        <begin position="135"/>
        <end position="156"/>
    </location>
</feature>
<keyword evidence="7" id="KW-0067">ATP-binding</keyword>
<evidence type="ECO:0000256" key="1">
    <source>
        <dbReference type="ARBA" id="ARBA00004651"/>
    </source>
</evidence>
<feature type="transmembrane region" description="Helical" evidence="12">
    <location>
        <begin position="414"/>
        <end position="433"/>
    </location>
</feature>
<dbReference type="FunFam" id="1.20.1560.10:FF:000055">
    <property type="entry name" value="ABC multidrug transporter (Eurofung)"/>
    <property type="match status" value="1"/>
</dbReference>
<evidence type="ECO:0000256" key="3">
    <source>
        <dbReference type="ARBA" id="ARBA00022448"/>
    </source>
</evidence>
<evidence type="ECO:0000313" key="16">
    <source>
        <dbReference type="Proteomes" id="UP001283341"/>
    </source>
</evidence>
<evidence type="ECO:0000256" key="9">
    <source>
        <dbReference type="ARBA" id="ARBA00023136"/>
    </source>
</evidence>
<evidence type="ECO:0000256" key="10">
    <source>
        <dbReference type="ARBA" id="ARBA00023180"/>
    </source>
</evidence>
<dbReference type="SUPFAM" id="SSF52540">
    <property type="entry name" value="P-loop containing nucleoside triphosphate hydrolases"/>
    <property type="match status" value="2"/>
</dbReference>
<evidence type="ECO:0000256" key="4">
    <source>
        <dbReference type="ARBA" id="ARBA00022475"/>
    </source>
</evidence>
<comment type="caution">
    <text evidence="15">The sequence shown here is derived from an EMBL/GenBank/DDBJ whole genome shotgun (WGS) entry which is preliminary data.</text>
</comment>
<evidence type="ECO:0000259" key="14">
    <source>
        <dbReference type="PROSITE" id="PS50929"/>
    </source>
</evidence>
<dbReference type="InterPro" id="IPR036640">
    <property type="entry name" value="ABC1_TM_sf"/>
</dbReference>
<keyword evidence="6" id="KW-0547">Nucleotide-binding</keyword>
<evidence type="ECO:0000256" key="8">
    <source>
        <dbReference type="ARBA" id="ARBA00022989"/>
    </source>
</evidence>
<dbReference type="FunFam" id="1.20.1560.10:FF:000066">
    <property type="entry name" value="ABC multidrug transporter (Eurofung)"/>
    <property type="match status" value="1"/>
</dbReference>
<sequence length="1456" mass="160752">MEFVHDSRCPVAADDQLGPRVDMACRQFDFTLLFEDGFLVVAPAALLLLLLPWRLRTLSKAPVKVASYRLATWKLGLIAALLVFHLLFLVFRVQTPGLYTRLSVPSGVLDATATVAAGFQSFMEDQRSVKPSDMLVVYFTLSTILYIPRLRSLWLIASGPVAVPRAMWTIVFIGTASLVFLESARKTRFLRPTYKSATAEQTVGFWSRSFFIWVLPFFQTGFTRIIQLDDIPKVDQDLEEESAWTKLDESWRKVQGRHRLLRATFVANLPQFLSAITPRLALSAFTLCQPFLIEVSVSYMNTKQDAGADDNKYFGQALVGAFVLAYTGIAVSRAVYWRQTYRMMTRTRSGLIAQIYRHTTTLPASAIKDSAAITLMGTDVERIVQSLRLIHELWASIPEVAIAVWLLARQLGAASVVPLIICIASVAATSPIASKFGPAQREWVERVEKRVAVTASMLGDMKAVKMLGLSSVLKPIILRLREIELKTSEKFRTLFIWQIMVGNTPTTLAPFATFTAYAIIALVRKDDSLLSAQAFASLSLINLVTNPLLFLCQALPNCTQAAACFGRIEKYLLRKPAHPSPASPLSRSVDSFQGSMPLMDMRQPAAASSSSLMTFEGADIVWSPETSEAVLRDLTLTIHPHFTAVVGPVASGKSTLLATMVGETALKQGSMTHSLSGVAYCPQNPWIMNDTIRHNITGGLAFDQKWYDFSIYSCGLQADIERMPRGDYTNVGSNGASLSGGQRQRVALARAVYSRLPIVILDDMMSGLDPATAGIIITRLFSKDGHFRKAGISVVLATHSRRILPHMDMIAILDGGRLADYGSFEEIQSRSAALVELAESSFKVDDISPDVQNELEDKSKSTELDHSWTLEEEPSHQVDQARQSGSWSVYAYYSRSAGAFSMFLWASGTLLGAVATNITPIWIEKWTRSNEDGSGQGLGFYLGIYALLVALATIGPAVECWSFFIRIINNTALKLHYDLLESTLRAPFSFFQKTDTGTITNRFSQDMDLIDMTLPLQAISFTTGAASCLVQLIIICVLGKYLAASIPVLAVTLFLVQRYYLRTSRQVRLIDIEAKAPLYKHFIETAQGVASIRAFRWGSAFHDRHRDMLNRSQRPFYILLCVQQWLSLVLDLTVGALAVVLVAVATSTTDSLSAGTLGVALVLTLEFNSLLGQTIQAWTKLETSIGAVARVQQFVQETPSEASGEAASLPSDWPPRGDLRFQNVVARYTSDAPPALANFSLNIAPREKIAICGSSGSGKTSLIMAVLRMIEMSEGQITIDNMDVSTIEADSVRSRLNVVPQDPYFMPGTVRFNLDPQERSSDDVMESAIRKVGLWERIGTSGGLDMELVTSEWSHGERQLLCLARALLVPSTILILDEATSSVDGQTEAIMQAVIDAEFRHATVISVLHRFTFIDRFDRVAVMRQGELVECDSPEALLGPDREESAFRELYRAHHS</sequence>
<keyword evidence="4" id="KW-1003">Cell membrane</keyword>
<dbReference type="Gene3D" id="3.40.50.300">
    <property type="entry name" value="P-loop containing nucleotide triphosphate hydrolases"/>
    <property type="match status" value="2"/>
</dbReference>
<comment type="function">
    <text evidence="11">ABC-type transporter; part of the gene cluster that mediates the biosynthesis of the phomopsins, a group of hexapeptide mycotoxins which infects lupins and causes lupinosis disease in livestock.</text>
</comment>
<feature type="transmembrane region" description="Helical" evidence="12">
    <location>
        <begin position="1041"/>
        <end position="1061"/>
    </location>
</feature>
<reference evidence="15" key="1">
    <citation type="journal article" date="2023" name="Mol. Phylogenet. Evol.">
        <title>Genome-scale phylogeny and comparative genomics of the fungal order Sordariales.</title>
        <authorList>
            <person name="Hensen N."/>
            <person name="Bonometti L."/>
            <person name="Westerberg I."/>
            <person name="Brannstrom I.O."/>
            <person name="Guillou S."/>
            <person name="Cros-Aarteil S."/>
            <person name="Calhoun S."/>
            <person name="Haridas S."/>
            <person name="Kuo A."/>
            <person name="Mondo S."/>
            <person name="Pangilinan J."/>
            <person name="Riley R."/>
            <person name="LaButti K."/>
            <person name="Andreopoulos B."/>
            <person name="Lipzen A."/>
            <person name="Chen C."/>
            <person name="Yan M."/>
            <person name="Daum C."/>
            <person name="Ng V."/>
            <person name="Clum A."/>
            <person name="Steindorff A."/>
            <person name="Ohm R.A."/>
            <person name="Martin F."/>
            <person name="Silar P."/>
            <person name="Natvig D.O."/>
            <person name="Lalanne C."/>
            <person name="Gautier V."/>
            <person name="Ament-Velasquez S.L."/>
            <person name="Kruys A."/>
            <person name="Hutchinson M.I."/>
            <person name="Powell A.J."/>
            <person name="Barry K."/>
            <person name="Miller A.N."/>
            <person name="Grigoriev I.V."/>
            <person name="Debuchy R."/>
            <person name="Gladieux P."/>
            <person name="Hiltunen Thoren M."/>
            <person name="Johannesson H."/>
        </authorList>
    </citation>
    <scope>NUCLEOTIDE SEQUENCE</scope>
    <source>
        <strain evidence="15">CBS 118394</strain>
    </source>
</reference>
<dbReference type="PROSITE" id="PS50929">
    <property type="entry name" value="ABC_TM1F"/>
    <property type="match status" value="2"/>
</dbReference>
<accession>A0AAE0MEN2</accession>
<dbReference type="PROSITE" id="PS00211">
    <property type="entry name" value="ABC_TRANSPORTER_1"/>
    <property type="match status" value="1"/>
</dbReference>